<dbReference type="Pfam" id="PF00501">
    <property type="entry name" value="AMP-binding"/>
    <property type="match status" value="2"/>
</dbReference>
<evidence type="ECO:0000313" key="2">
    <source>
        <dbReference type="EMBL" id="GFS42916.1"/>
    </source>
</evidence>
<dbReference type="Gene3D" id="3.40.50.12780">
    <property type="entry name" value="N-terminal domain of ligase-like"/>
    <property type="match status" value="2"/>
</dbReference>
<dbReference type="GO" id="GO:0006631">
    <property type="term" value="P:fatty acid metabolic process"/>
    <property type="evidence" value="ECO:0007669"/>
    <property type="project" value="TreeGrafter"/>
</dbReference>
<evidence type="ECO:0000259" key="1">
    <source>
        <dbReference type="Pfam" id="PF00501"/>
    </source>
</evidence>
<proteinExistence type="predicted"/>
<feature type="domain" description="AMP-dependent synthetase/ligase" evidence="1">
    <location>
        <begin position="19"/>
        <end position="179"/>
    </location>
</feature>
<dbReference type="GO" id="GO:0031956">
    <property type="term" value="F:medium-chain fatty acid-CoA ligase activity"/>
    <property type="evidence" value="ECO:0007669"/>
    <property type="project" value="TreeGrafter"/>
</dbReference>
<dbReference type="OrthoDB" id="10253115at2759"/>
<dbReference type="SUPFAM" id="SSF56801">
    <property type="entry name" value="Acetyl-CoA synthetase-like"/>
    <property type="match status" value="2"/>
</dbReference>
<dbReference type="InterPro" id="IPR042099">
    <property type="entry name" value="ANL_N_sf"/>
</dbReference>
<feature type="domain" description="AMP-dependent synthetase/ligase" evidence="1">
    <location>
        <begin position="407"/>
        <end position="546"/>
    </location>
</feature>
<dbReference type="AlphaFoldDB" id="A0A7J0DUY5"/>
<accession>A0A7J0DUY5</accession>
<dbReference type="Proteomes" id="UP000585474">
    <property type="component" value="Unassembled WGS sequence"/>
</dbReference>
<gene>
    <name evidence="2" type="ORF">Acr_00g0082530</name>
</gene>
<protein>
    <submittedName>
        <fullName evidence="2">Acyl-activating enzyme 14</fullName>
    </submittedName>
</protein>
<reference evidence="3" key="1">
    <citation type="submission" date="2019-07" db="EMBL/GenBank/DDBJ databases">
        <title>De Novo Assembly of kiwifruit Actinidia rufa.</title>
        <authorList>
            <person name="Sugita-Konishi S."/>
            <person name="Sato K."/>
            <person name="Mori E."/>
            <person name="Abe Y."/>
            <person name="Kisaki G."/>
            <person name="Hamano K."/>
            <person name="Suezawa K."/>
            <person name="Otani M."/>
            <person name="Fukuda T."/>
            <person name="Manabe T."/>
            <person name="Gomi K."/>
            <person name="Tabuchi M."/>
            <person name="Akimitsu K."/>
            <person name="Kataoka I."/>
        </authorList>
    </citation>
    <scope>NUCLEOTIDE SEQUENCE [LARGE SCALE GENOMIC DNA]</scope>
    <source>
        <strain evidence="3">cv. Fuchu</strain>
    </source>
</reference>
<organism evidence="2 3">
    <name type="scientific">Actinidia rufa</name>
    <dbReference type="NCBI Taxonomy" id="165716"/>
    <lineage>
        <taxon>Eukaryota</taxon>
        <taxon>Viridiplantae</taxon>
        <taxon>Streptophyta</taxon>
        <taxon>Embryophyta</taxon>
        <taxon>Tracheophyta</taxon>
        <taxon>Spermatophyta</taxon>
        <taxon>Magnoliopsida</taxon>
        <taxon>eudicotyledons</taxon>
        <taxon>Gunneridae</taxon>
        <taxon>Pentapetalae</taxon>
        <taxon>asterids</taxon>
        <taxon>Ericales</taxon>
        <taxon>Actinidiaceae</taxon>
        <taxon>Actinidia</taxon>
    </lineage>
</organism>
<dbReference type="EMBL" id="BJWL01000408">
    <property type="protein sequence ID" value="GFS42916.1"/>
    <property type="molecule type" value="Genomic_DNA"/>
</dbReference>
<evidence type="ECO:0000313" key="3">
    <source>
        <dbReference type="Proteomes" id="UP000585474"/>
    </source>
</evidence>
<dbReference type="InterPro" id="IPR000873">
    <property type="entry name" value="AMP-dep_synth/lig_dom"/>
</dbReference>
<comment type="caution">
    <text evidence="2">The sequence shown here is derived from an EMBL/GenBank/DDBJ whole genome shotgun (WGS) entry which is preliminary data.</text>
</comment>
<dbReference type="PANTHER" id="PTHR43201:SF32">
    <property type="entry name" value="2-SUCCINYLBENZOATE--COA LIGASE, CHLOROPLASTIC_PEROXISOMAL"/>
    <property type="match status" value="1"/>
</dbReference>
<keyword evidence="3" id="KW-1185">Reference proteome</keyword>
<sequence>MSNYSDAHICQCLSRLATLRRDSPVTIAGDRQKTGEQFVDGVLGLARGLLELGLRNGQVVAVCALNSDWYLEWLLSIAFVGGIAAPLNYRWSMEEARHAMEDVRPVMLVTDECSNYWYFKLQEDSIPSLRWHVFMTSPPDYSSKRFVLTTETLKKPAIRPLSLNYSWAPEHAAIICFTSEQKQGASGVVPECVTIWAVNIDWHQQAKPWGKGGRGKADFYGREMFWPREYLSIFLVLLVQSKDRMNAVAEGFLSLRDSHEKHVAESATLAGSAHGTDVSHKVTVPELKSFGGARSAKELENFMWDMEQYFKAAYISDGEHWDVLKEESKDQFLPCNSSWVTRESLWRLKHKGTAKYLSSAIAATDGLLDYKLGNPSTSEFNENKSGRINGKDNGLKFKTKVNDSQRTTGRPKGVTISHSALVVQSLAKIAVVGYGEDDVYLHTAPLCHIGGISSATAILMVGGCHVLIPKFEAISAVEAVEQLHVSSFITVPAIMADIISLIRKKEMWRGKEIVTKILNGGGGLSVEQIKDATVFFPRAKLLSAYGVFLIPHLFVHPSVSSSICSNLSLEQF</sequence>
<dbReference type="PANTHER" id="PTHR43201">
    <property type="entry name" value="ACYL-COA SYNTHETASE"/>
    <property type="match status" value="1"/>
</dbReference>
<name>A0A7J0DUY5_9ERIC</name>